<name>A0A0L0G2F3_9EUKA</name>
<sequence>MEQQANLLMANNYTAFLGANGTYIENAEGVPLFKDAQGTVVTVWGEIMPQGSHAYDSSGSQVPAIDANGLPMVDSKGQSVYTDVYGTPILSDLELAAVLMIANGYTPFFDGNGTYIRNAEGTRLFRDAEGAVVTIQGEAMPAGSPAYDSTGNQIPAFDANGLPMVDSKGQPVYADVYGTPILSETELLAVLMVANGYTPFLDGNGTYVKNAEGTPLFRDAQGAVVTIAGESVPAGSPAYDNVGKQIPAIDANGQPMVDSSGIPVYTDVYGTPILSEMESAAMQMIANGYTPFFDGNGTYIKNAEGIPLFRDAQGAIATVWGEVVPAGSPAYDTVGNQVPAFDANGQPMVETKGQPVYADVYGTPILSEMESAAMQMIANGYTPVFDDNGTYIKNAEGIPLFRDAQGAVATVWGEMVPSGSPAYDTVGNQVPAFDANGQPMVDSNGIPVYADVYGTQM</sequence>
<evidence type="ECO:0000313" key="1">
    <source>
        <dbReference type="EMBL" id="KNC83014.1"/>
    </source>
</evidence>
<dbReference type="Proteomes" id="UP000054560">
    <property type="component" value="Unassembled WGS sequence"/>
</dbReference>
<gene>
    <name evidence="1" type="ORF">SARC_04716</name>
</gene>
<dbReference type="AlphaFoldDB" id="A0A0L0G2F3"/>
<reference evidence="1 2" key="1">
    <citation type="submission" date="2011-02" db="EMBL/GenBank/DDBJ databases">
        <title>The Genome Sequence of Sphaeroforma arctica JP610.</title>
        <authorList>
            <consortium name="The Broad Institute Genome Sequencing Platform"/>
            <person name="Russ C."/>
            <person name="Cuomo C."/>
            <person name="Young S.K."/>
            <person name="Zeng Q."/>
            <person name="Gargeya S."/>
            <person name="Alvarado L."/>
            <person name="Berlin A."/>
            <person name="Chapman S.B."/>
            <person name="Chen Z."/>
            <person name="Freedman E."/>
            <person name="Gellesch M."/>
            <person name="Goldberg J."/>
            <person name="Griggs A."/>
            <person name="Gujja S."/>
            <person name="Heilman E."/>
            <person name="Heiman D."/>
            <person name="Howarth C."/>
            <person name="Mehta T."/>
            <person name="Neiman D."/>
            <person name="Pearson M."/>
            <person name="Roberts A."/>
            <person name="Saif S."/>
            <person name="Shea T."/>
            <person name="Shenoy N."/>
            <person name="Sisk P."/>
            <person name="Stolte C."/>
            <person name="Sykes S."/>
            <person name="White J."/>
            <person name="Yandava C."/>
            <person name="Burger G."/>
            <person name="Gray M.W."/>
            <person name="Holland P.W.H."/>
            <person name="King N."/>
            <person name="Lang F.B.F."/>
            <person name="Roger A.J."/>
            <person name="Ruiz-Trillo I."/>
            <person name="Haas B."/>
            <person name="Nusbaum C."/>
            <person name="Birren B."/>
        </authorList>
    </citation>
    <scope>NUCLEOTIDE SEQUENCE [LARGE SCALE GENOMIC DNA]</scope>
    <source>
        <strain evidence="1 2">JP610</strain>
    </source>
</reference>
<organism evidence="1 2">
    <name type="scientific">Sphaeroforma arctica JP610</name>
    <dbReference type="NCBI Taxonomy" id="667725"/>
    <lineage>
        <taxon>Eukaryota</taxon>
        <taxon>Ichthyosporea</taxon>
        <taxon>Ichthyophonida</taxon>
        <taxon>Sphaeroforma</taxon>
    </lineage>
</organism>
<keyword evidence="2" id="KW-1185">Reference proteome</keyword>
<dbReference type="GeneID" id="25905220"/>
<dbReference type="OrthoDB" id="6589456at2759"/>
<dbReference type="eggNOG" id="ENOG502S83B">
    <property type="taxonomic scope" value="Eukaryota"/>
</dbReference>
<accession>A0A0L0G2F3</accession>
<dbReference type="RefSeq" id="XP_014156916.1">
    <property type="nucleotide sequence ID" value="XM_014301441.1"/>
</dbReference>
<evidence type="ECO:0000313" key="2">
    <source>
        <dbReference type="Proteomes" id="UP000054560"/>
    </source>
</evidence>
<dbReference type="EMBL" id="KQ241872">
    <property type="protein sequence ID" value="KNC83014.1"/>
    <property type="molecule type" value="Genomic_DNA"/>
</dbReference>
<proteinExistence type="predicted"/>
<protein>
    <submittedName>
        <fullName evidence="1">Uncharacterized protein</fullName>
    </submittedName>
</protein>